<dbReference type="SUPFAM" id="SSF63380">
    <property type="entry name" value="Riboflavin synthase domain-like"/>
    <property type="match status" value="1"/>
</dbReference>
<keyword evidence="8 12" id="KW-0408">Iron</keyword>
<feature type="binding site" evidence="11">
    <location>
        <begin position="77"/>
        <end position="78"/>
    </location>
    <ligand>
        <name>FAD</name>
        <dbReference type="ChEBI" id="CHEBI:57692"/>
    </ligand>
</feature>
<comment type="similarity">
    <text evidence="1">Belongs to the PyrK family.</text>
</comment>
<dbReference type="InterPro" id="IPR017938">
    <property type="entry name" value="Riboflavin_synthase-like_b-brl"/>
</dbReference>
<keyword evidence="6 11" id="KW-0274">FAD</keyword>
<dbReference type="Pfam" id="PF10418">
    <property type="entry name" value="DHODB_Fe-S_bind"/>
    <property type="match status" value="1"/>
</dbReference>
<dbReference type="PANTHER" id="PTHR43513">
    <property type="entry name" value="DIHYDROOROTATE DEHYDROGENASE B (NAD(+)), ELECTRON TRANSFER SUBUNIT"/>
    <property type="match status" value="1"/>
</dbReference>
<dbReference type="AlphaFoldDB" id="A0A926DUP8"/>
<feature type="binding site" evidence="11">
    <location>
        <begin position="53"/>
        <end position="56"/>
    </location>
    <ligand>
        <name>FAD</name>
        <dbReference type="ChEBI" id="CHEBI:57692"/>
    </ligand>
</feature>
<evidence type="ECO:0000256" key="1">
    <source>
        <dbReference type="ARBA" id="ARBA00006422"/>
    </source>
</evidence>
<dbReference type="SUPFAM" id="SSF52343">
    <property type="entry name" value="Ferredoxin reductase-like, C-terminal NADP-linked domain"/>
    <property type="match status" value="1"/>
</dbReference>
<dbReference type="GO" id="GO:0016491">
    <property type="term" value="F:oxidoreductase activity"/>
    <property type="evidence" value="ECO:0007669"/>
    <property type="project" value="InterPro"/>
</dbReference>
<evidence type="ECO:0000256" key="10">
    <source>
        <dbReference type="ARBA" id="ARBA00034078"/>
    </source>
</evidence>
<keyword evidence="5 12" id="KW-0479">Metal-binding</keyword>
<evidence type="ECO:0000313" key="15">
    <source>
        <dbReference type="Proteomes" id="UP000657006"/>
    </source>
</evidence>
<feature type="binding site" evidence="12">
    <location>
        <position position="229"/>
    </location>
    <ligand>
        <name>[2Fe-2S] cluster</name>
        <dbReference type="ChEBI" id="CHEBI:190135"/>
    </ligand>
</feature>
<feature type="binding site" evidence="12">
    <location>
        <position position="224"/>
    </location>
    <ligand>
        <name>[2Fe-2S] cluster</name>
        <dbReference type="ChEBI" id="CHEBI:190135"/>
    </ligand>
</feature>
<feature type="binding site" evidence="12">
    <location>
        <position position="232"/>
    </location>
    <ligand>
        <name>[2Fe-2S] cluster</name>
        <dbReference type="ChEBI" id="CHEBI:190135"/>
    </ligand>
</feature>
<evidence type="ECO:0000256" key="12">
    <source>
        <dbReference type="PIRSR" id="PIRSR006816-2"/>
    </source>
</evidence>
<comment type="cofactor">
    <cofactor evidence="12">
        <name>[2Fe-2S] cluster</name>
        <dbReference type="ChEBI" id="CHEBI:190135"/>
    </cofactor>
    <text evidence="12">Binds 1 [2Fe-2S] cluster per subunit.</text>
</comment>
<dbReference type="GO" id="GO:0050660">
    <property type="term" value="F:flavin adenine dinucleotide binding"/>
    <property type="evidence" value="ECO:0007669"/>
    <property type="project" value="InterPro"/>
</dbReference>
<comment type="cofactor">
    <cofactor evidence="11">
        <name>FAD</name>
        <dbReference type="ChEBI" id="CHEBI:57692"/>
    </cofactor>
    <text evidence="11">Binds 1 FAD per subunit.</text>
</comment>
<dbReference type="InterPro" id="IPR017927">
    <property type="entry name" value="FAD-bd_FR_type"/>
</dbReference>
<comment type="cofactor">
    <cofactor evidence="10">
        <name>[2Fe-2S] cluster</name>
        <dbReference type="ChEBI" id="CHEBI:190135"/>
    </cofactor>
</comment>
<keyword evidence="9 12" id="KW-0411">Iron-sulfur</keyword>
<dbReference type="PIRSF" id="PIRSF006816">
    <property type="entry name" value="Cyc3_hyd_g"/>
    <property type="match status" value="1"/>
</dbReference>
<evidence type="ECO:0000313" key="14">
    <source>
        <dbReference type="EMBL" id="MBC8543704.1"/>
    </source>
</evidence>
<evidence type="ECO:0000256" key="11">
    <source>
        <dbReference type="PIRSR" id="PIRSR006816-1"/>
    </source>
</evidence>
<keyword evidence="2" id="KW-0813">Transport</keyword>
<evidence type="ECO:0000256" key="5">
    <source>
        <dbReference type="ARBA" id="ARBA00022723"/>
    </source>
</evidence>
<evidence type="ECO:0000256" key="4">
    <source>
        <dbReference type="ARBA" id="ARBA00022714"/>
    </source>
</evidence>
<keyword evidence="7" id="KW-0249">Electron transport</keyword>
<reference evidence="14" key="1">
    <citation type="submission" date="2020-08" db="EMBL/GenBank/DDBJ databases">
        <title>Genome public.</title>
        <authorList>
            <person name="Liu C."/>
            <person name="Sun Q."/>
        </authorList>
    </citation>
    <scope>NUCLEOTIDE SEQUENCE</scope>
    <source>
        <strain evidence="14">NSJ-32</strain>
    </source>
</reference>
<evidence type="ECO:0000259" key="13">
    <source>
        <dbReference type="PROSITE" id="PS51384"/>
    </source>
</evidence>
<evidence type="ECO:0000256" key="8">
    <source>
        <dbReference type="ARBA" id="ARBA00023004"/>
    </source>
</evidence>
<dbReference type="InterPro" id="IPR039261">
    <property type="entry name" value="FNR_nucleotide-bd"/>
</dbReference>
<dbReference type="EMBL" id="JACRSQ010000012">
    <property type="protein sequence ID" value="MBC8543704.1"/>
    <property type="molecule type" value="Genomic_DNA"/>
</dbReference>
<gene>
    <name evidence="14" type="ORF">H8730_09115</name>
</gene>
<keyword evidence="3 11" id="KW-0285">Flavoprotein</keyword>
<evidence type="ECO:0000256" key="9">
    <source>
        <dbReference type="ARBA" id="ARBA00023014"/>
    </source>
</evidence>
<dbReference type="InterPro" id="IPR012165">
    <property type="entry name" value="Cyt_c3_hydrogenase_gsu"/>
</dbReference>
<feature type="domain" description="FAD-binding FR-type" evidence="13">
    <location>
        <begin position="1"/>
        <end position="102"/>
    </location>
</feature>
<dbReference type="PROSITE" id="PS51384">
    <property type="entry name" value="FAD_FR"/>
    <property type="match status" value="1"/>
</dbReference>
<dbReference type="Gene3D" id="2.10.240.10">
    <property type="entry name" value="Dihydroorotate dehydrogenase, electron transfer subunit"/>
    <property type="match status" value="1"/>
</dbReference>
<organism evidence="14 15">
    <name type="scientific">Bianquea renquensis</name>
    <dbReference type="NCBI Taxonomy" id="2763661"/>
    <lineage>
        <taxon>Bacteria</taxon>
        <taxon>Bacillati</taxon>
        <taxon>Bacillota</taxon>
        <taxon>Clostridia</taxon>
        <taxon>Eubacteriales</taxon>
        <taxon>Bianqueaceae</taxon>
        <taxon>Bianquea</taxon>
    </lineage>
</organism>
<dbReference type="Proteomes" id="UP000657006">
    <property type="component" value="Unassembled WGS sequence"/>
</dbReference>
<sequence>MTMWNDGVAIKEQVELAPGIYRMELFAPELVAQAKPGQFVNLYCRDKSRLLPRPISICDAIVETGRLVLIYAVVGKGTEELSAMGEGDTIRVMGPLGNGFPLEAATEAKEIFLVGGGLGMPPMLFLAKALSDKPLKIFLGFRSQPWMGQEFEPWGEVMGSSDDGTYGCKGTVIDAMNLYLQHADLAARRVLYACGPIPMMRAIQQWQQGQNLETWFSLEERMGCGFGACAGCPAKLRMPDGSVIQKGVCKLGPVFPGEDVIFS</sequence>
<evidence type="ECO:0000256" key="6">
    <source>
        <dbReference type="ARBA" id="ARBA00022827"/>
    </source>
</evidence>
<keyword evidence="15" id="KW-1185">Reference proteome</keyword>
<evidence type="ECO:0000256" key="3">
    <source>
        <dbReference type="ARBA" id="ARBA00022630"/>
    </source>
</evidence>
<dbReference type="GO" id="GO:0051537">
    <property type="term" value="F:2 iron, 2 sulfur cluster binding"/>
    <property type="evidence" value="ECO:0007669"/>
    <property type="project" value="UniProtKB-KW"/>
</dbReference>
<dbReference type="InterPro" id="IPR019480">
    <property type="entry name" value="Dihydroorotate_DH_Fe-S-bd"/>
</dbReference>
<name>A0A926DUP8_9FIRM</name>
<protein>
    <submittedName>
        <fullName evidence="14">Dihydroorotate dehydrogenase electron transfer subunit</fullName>
    </submittedName>
</protein>
<keyword evidence="4 12" id="KW-0001">2Fe-2S</keyword>
<evidence type="ECO:0000256" key="7">
    <source>
        <dbReference type="ARBA" id="ARBA00022982"/>
    </source>
</evidence>
<dbReference type="CDD" id="cd06218">
    <property type="entry name" value="DHOD_e_trans"/>
    <property type="match status" value="1"/>
</dbReference>
<dbReference type="PANTHER" id="PTHR43513:SF3">
    <property type="entry name" value="DIHYDROOROTATE DEHYDROGENASE B (NAD(+)), ELECTRON TRANSFER SUBUNIT-RELATED"/>
    <property type="match status" value="1"/>
</dbReference>
<dbReference type="InterPro" id="IPR037117">
    <property type="entry name" value="Dihydroorotate_DH_ele_sf"/>
</dbReference>
<evidence type="ECO:0000256" key="2">
    <source>
        <dbReference type="ARBA" id="ARBA00022448"/>
    </source>
</evidence>
<feature type="binding site" evidence="12">
    <location>
        <position position="249"/>
    </location>
    <ligand>
        <name>[2Fe-2S] cluster</name>
        <dbReference type="ChEBI" id="CHEBI:190135"/>
    </ligand>
</feature>
<dbReference type="Gene3D" id="3.40.50.80">
    <property type="entry name" value="Nucleotide-binding domain of ferredoxin-NADP reductase (FNR) module"/>
    <property type="match status" value="1"/>
</dbReference>
<dbReference type="GO" id="GO:0006221">
    <property type="term" value="P:pyrimidine nucleotide biosynthetic process"/>
    <property type="evidence" value="ECO:0007669"/>
    <property type="project" value="InterPro"/>
</dbReference>
<accession>A0A926DUP8</accession>
<dbReference type="GO" id="GO:0046872">
    <property type="term" value="F:metal ion binding"/>
    <property type="evidence" value="ECO:0007669"/>
    <property type="project" value="UniProtKB-KW"/>
</dbReference>
<dbReference type="Gene3D" id="2.40.30.10">
    <property type="entry name" value="Translation factors"/>
    <property type="match status" value="1"/>
</dbReference>
<dbReference type="InterPro" id="IPR050353">
    <property type="entry name" value="PyrK_electron_transfer"/>
</dbReference>
<comment type="caution">
    <text evidence="14">The sequence shown here is derived from an EMBL/GenBank/DDBJ whole genome shotgun (WGS) entry which is preliminary data.</text>
</comment>
<proteinExistence type="inferred from homology"/>